<keyword evidence="1" id="KW-0472">Membrane</keyword>
<dbReference type="Proteomes" id="UP000230132">
    <property type="component" value="Unassembled WGS sequence"/>
</dbReference>
<protein>
    <recommendedName>
        <fullName evidence="4">Fimbrial assembly protein</fullName>
    </recommendedName>
</protein>
<evidence type="ECO:0000313" key="3">
    <source>
        <dbReference type="Proteomes" id="UP000230132"/>
    </source>
</evidence>
<keyword evidence="1" id="KW-1133">Transmembrane helix</keyword>
<feature type="transmembrane region" description="Helical" evidence="1">
    <location>
        <begin position="21"/>
        <end position="43"/>
    </location>
</feature>
<keyword evidence="1" id="KW-0812">Transmembrane</keyword>
<gene>
    <name evidence="2" type="ORF">COU05_01155</name>
</gene>
<dbReference type="EMBL" id="PFAX01000013">
    <property type="protein sequence ID" value="PIR90593.1"/>
    <property type="molecule type" value="Genomic_DNA"/>
</dbReference>
<evidence type="ECO:0000256" key="1">
    <source>
        <dbReference type="SAM" id="Phobius"/>
    </source>
</evidence>
<reference evidence="3" key="1">
    <citation type="submission" date="2017-09" db="EMBL/GenBank/DDBJ databases">
        <title>Depth-based differentiation of microbial function through sediment-hosted aquifers and enrichment of novel symbionts in the deep terrestrial subsurface.</title>
        <authorList>
            <person name="Probst A.J."/>
            <person name="Ladd B."/>
            <person name="Jarett J.K."/>
            <person name="Geller-Mcgrath D.E."/>
            <person name="Sieber C.M.K."/>
            <person name="Emerson J.B."/>
            <person name="Anantharaman K."/>
            <person name="Thomas B.C."/>
            <person name="Malmstrom R."/>
            <person name="Stieglmeier M."/>
            <person name="Klingl A."/>
            <person name="Woyke T."/>
            <person name="Ryan C.M."/>
            <person name="Banfield J.F."/>
        </authorList>
    </citation>
    <scope>NUCLEOTIDE SEQUENCE [LARGE SCALE GENOMIC DNA]</scope>
</reference>
<sequence>MFEKTQKDFKIIPQIKITSPKWLKVVFFGSFAPLIIVGIIYFYSLNQEEQLRAKKENLTAQIVALETNPENQEAKESFKDLSLRINDFGSLFDSHQSPSKFFQVIRNFCHKSIQLTSLNLNTKDLAATFSGVADNFTALSEQLLILKNQENIVNPKISGIKLGKDGKITFDLSLNFDPVILQKQEDE</sequence>
<organism evidence="2 3">
    <name type="scientific">bacterium (Candidatus Gribaldobacteria) CG10_big_fil_rev_8_21_14_0_10_37_21</name>
    <dbReference type="NCBI Taxonomy" id="2014275"/>
    <lineage>
        <taxon>Bacteria</taxon>
        <taxon>Candidatus Gribaldobacteria</taxon>
    </lineage>
</organism>
<name>A0A2H0UUV0_9BACT</name>
<dbReference type="AlphaFoldDB" id="A0A2H0UUV0"/>
<proteinExistence type="predicted"/>
<evidence type="ECO:0000313" key="2">
    <source>
        <dbReference type="EMBL" id="PIR90593.1"/>
    </source>
</evidence>
<accession>A0A2H0UUV0</accession>
<comment type="caution">
    <text evidence="2">The sequence shown here is derived from an EMBL/GenBank/DDBJ whole genome shotgun (WGS) entry which is preliminary data.</text>
</comment>
<evidence type="ECO:0008006" key="4">
    <source>
        <dbReference type="Google" id="ProtNLM"/>
    </source>
</evidence>